<dbReference type="eggNOG" id="COG0471">
    <property type="taxonomic scope" value="Bacteria"/>
</dbReference>
<dbReference type="GO" id="GO:0005886">
    <property type="term" value="C:plasma membrane"/>
    <property type="evidence" value="ECO:0007669"/>
    <property type="project" value="TreeGrafter"/>
</dbReference>
<evidence type="ECO:0000313" key="9">
    <source>
        <dbReference type="EMBL" id="ADM08818.1"/>
    </source>
</evidence>
<keyword evidence="6 7" id="KW-0472">Membrane</keyword>
<feature type="transmembrane region" description="Helical" evidence="7">
    <location>
        <begin position="6"/>
        <end position="22"/>
    </location>
</feature>
<evidence type="ECO:0000256" key="4">
    <source>
        <dbReference type="ARBA" id="ARBA00022737"/>
    </source>
</evidence>
<dbReference type="SUPFAM" id="SSF116726">
    <property type="entry name" value="TrkA C-terminal domain-like"/>
    <property type="match status" value="2"/>
</dbReference>
<dbReference type="EMBL" id="CP002156">
    <property type="protein sequence ID" value="ADM08818.1"/>
    <property type="molecule type" value="Genomic_DNA"/>
</dbReference>
<name>E0TDZ7_PARBH</name>
<keyword evidence="10" id="KW-1185">Reference proteome</keyword>
<sequence length="577" mass="60549">MTVDQLWIILILAGAMAAFALNRWRTEVVAVAALSAAVLAGLVNFSSVFAGFSNSAVITVVEILMLTQLLARSGLVDRVARPILSRLASERQLILFLACGGAGLSVFMNNIGALAIMLPLAYAGCRRLGVAPQTVLMPLSFATLLGGMCSLIGTPANLVVSGAREENLGAPMGFFVFAVVGLPAVLAGLLWLGLFHGERGARGSGGGEHPREEDEAVERIVFEWPVSKDAAWVGKSLEEIEREESIEILNVVRREEFVFARRDDIRLQAGDIIVLAAPHRLFDRLWKGDENSVGDHRAWPIREAVVTPSSVVLGSTVGSIAPFDTHSVEVIGVRGANLRVDGRFADIKISIGDVLLLQGDDDAFAGALEQAGCLALAGRSDTPPGRITPFAAIALGCGILLSATQITPPEIAFGLSLAGMAIAGAASLPELLRRIDWRVVIMLAALIPLAHAFETTGAAAAMAGPILQLALSDKVMLALALWAVATLITPFLNNVATAAILAPIALAAAEASNASPDMLLLAVAAGASTDFLTPFGHHNNTVVMGAAGYELRDFLRRGAPLTVITGVVTVLSLAIFY</sequence>
<organism evidence="9 10">
    <name type="scientific">Parvularcula bermudensis (strain ATCC BAA-594 / HTCC2503 / KCTC 12087)</name>
    <dbReference type="NCBI Taxonomy" id="314260"/>
    <lineage>
        <taxon>Bacteria</taxon>
        <taxon>Pseudomonadati</taxon>
        <taxon>Pseudomonadota</taxon>
        <taxon>Alphaproteobacteria</taxon>
        <taxon>Parvularculales</taxon>
        <taxon>Parvularculaceae</taxon>
        <taxon>Parvularcula</taxon>
    </lineage>
</organism>
<dbReference type="Pfam" id="PF03600">
    <property type="entry name" value="CitMHS"/>
    <property type="match status" value="1"/>
</dbReference>
<evidence type="ECO:0000256" key="3">
    <source>
        <dbReference type="ARBA" id="ARBA00022692"/>
    </source>
</evidence>
<feature type="transmembrane region" description="Helical" evidence="7">
    <location>
        <begin position="479"/>
        <end position="506"/>
    </location>
</feature>
<dbReference type="OrthoDB" id="9809303at2"/>
<dbReference type="InterPro" id="IPR004680">
    <property type="entry name" value="Cit_transptr-like_dom"/>
</dbReference>
<feature type="transmembrane region" description="Helical" evidence="7">
    <location>
        <begin position="174"/>
        <end position="194"/>
    </location>
</feature>
<evidence type="ECO:0000313" key="10">
    <source>
        <dbReference type="Proteomes" id="UP000001302"/>
    </source>
</evidence>
<keyword evidence="2" id="KW-0813">Transport</keyword>
<evidence type="ECO:0000256" key="2">
    <source>
        <dbReference type="ARBA" id="ARBA00022448"/>
    </source>
</evidence>
<keyword evidence="5 7" id="KW-1133">Transmembrane helix</keyword>
<reference evidence="9 10" key="2">
    <citation type="journal article" date="2011" name="J. Bacteriol.">
        <title>Complete genome sequence of strain HTCC2503T of Parvularcula bermudensis, the type species of the order "Parvularculales" in the class Alphaproteobacteria.</title>
        <authorList>
            <person name="Oh H.M."/>
            <person name="Kang I."/>
            <person name="Vergin K.L."/>
            <person name="Kang D."/>
            <person name="Rhee K.H."/>
            <person name="Giovannoni S.J."/>
            <person name="Cho J.C."/>
        </authorList>
    </citation>
    <scope>NUCLEOTIDE SEQUENCE [LARGE SCALE GENOMIC DNA]</scope>
    <source>
        <strain evidence="10">ATCC BAA-594 / HTCC2503 / KCTC 12087</strain>
    </source>
</reference>
<dbReference type="PROSITE" id="PS51202">
    <property type="entry name" value="RCK_C"/>
    <property type="match status" value="1"/>
</dbReference>
<dbReference type="Proteomes" id="UP000001302">
    <property type="component" value="Chromosome"/>
</dbReference>
<protein>
    <recommendedName>
        <fullName evidence="8">RCK C-terminal domain-containing protein</fullName>
    </recommendedName>
</protein>
<evidence type="ECO:0000256" key="1">
    <source>
        <dbReference type="ARBA" id="ARBA00004141"/>
    </source>
</evidence>
<reference evidence="10" key="1">
    <citation type="submission" date="2010-08" db="EMBL/GenBank/DDBJ databases">
        <title>Genome sequence of Parvularcula bermudensis HTCC2503.</title>
        <authorList>
            <person name="Kang D.-M."/>
            <person name="Oh H.-M."/>
            <person name="Cho J.-C."/>
        </authorList>
    </citation>
    <scope>NUCLEOTIDE SEQUENCE [LARGE SCALE GENOMIC DNA]</scope>
    <source>
        <strain evidence="10">ATCC BAA-594 / HTCC2503 / KCTC 12087</strain>
    </source>
</reference>
<feature type="transmembrane region" description="Helical" evidence="7">
    <location>
        <begin position="29"/>
        <end position="52"/>
    </location>
</feature>
<dbReference type="KEGG" id="pbr:PB2503_03717"/>
<comment type="subcellular location">
    <subcellularLocation>
        <location evidence="1">Membrane</location>
        <topology evidence="1">Multi-pass membrane protein</topology>
    </subcellularLocation>
</comment>
<feature type="domain" description="RCK C-terminal" evidence="8">
    <location>
        <begin position="209"/>
        <end position="291"/>
    </location>
</feature>
<dbReference type="PANTHER" id="PTHR43652">
    <property type="entry name" value="BASIC AMINO ACID ANTIPORTER YFCC-RELATED"/>
    <property type="match status" value="1"/>
</dbReference>
<feature type="transmembrane region" description="Helical" evidence="7">
    <location>
        <begin position="412"/>
        <end position="432"/>
    </location>
</feature>
<dbReference type="Gene3D" id="3.30.70.1450">
    <property type="entry name" value="Regulator of K+ conductance, C-terminal domain"/>
    <property type="match status" value="1"/>
</dbReference>
<dbReference type="InterPro" id="IPR036721">
    <property type="entry name" value="RCK_C_sf"/>
</dbReference>
<accession>E0TDZ7</accession>
<dbReference type="InterPro" id="IPR051679">
    <property type="entry name" value="DASS-Related_Transporters"/>
</dbReference>
<evidence type="ECO:0000256" key="6">
    <source>
        <dbReference type="ARBA" id="ARBA00023136"/>
    </source>
</evidence>
<feature type="transmembrane region" description="Helical" evidence="7">
    <location>
        <begin position="439"/>
        <end position="467"/>
    </location>
</feature>
<dbReference type="GO" id="GO:0008324">
    <property type="term" value="F:monoatomic cation transmembrane transporter activity"/>
    <property type="evidence" value="ECO:0007669"/>
    <property type="project" value="InterPro"/>
</dbReference>
<dbReference type="RefSeq" id="WP_013299792.1">
    <property type="nucleotide sequence ID" value="NC_014414.1"/>
</dbReference>
<keyword evidence="3 7" id="KW-0812">Transmembrane</keyword>
<dbReference type="PANTHER" id="PTHR43652:SF2">
    <property type="entry name" value="BASIC AMINO ACID ANTIPORTER YFCC-RELATED"/>
    <property type="match status" value="1"/>
</dbReference>
<evidence type="ECO:0000259" key="8">
    <source>
        <dbReference type="PROSITE" id="PS51202"/>
    </source>
</evidence>
<feature type="transmembrane region" description="Helical" evidence="7">
    <location>
        <begin position="557"/>
        <end position="576"/>
    </location>
</feature>
<proteinExistence type="predicted"/>
<evidence type="ECO:0000256" key="5">
    <source>
        <dbReference type="ARBA" id="ARBA00022989"/>
    </source>
</evidence>
<feature type="transmembrane region" description="Helical" evidence="7">
    <location>
        <begin position="135"/>
        <end position="154"/>
    </location>
</feature>
<gene>
    <name evidence="9" type="ordered locus">PB2503_03717</name>
</gene>
<dbReference type="AlphaFoldDB" id="E0TDZ7"/>
<dbReference type="HOGENOM" id="CLU_005170_6_1_5"/>
<feature type="transmembrane region" description="Helical" evidence="7">
    <location>
        <begin position="93"/>
        <end position="123"/>
    </location>
</feature>
<dbReference type="Pfam" id="PF02080">
    <property type="entry name" value="TrkA_C"/>
    <property type="match status" value="1"/>
</dbReference>
<dbReference type="InterPro" id="IPR006037">
    <property type="entry name" value="RCK_C"/>
</dbReference>
<dbReference type="STRING" id="314260.PB2503_03717"/>
<evidence type="ECO:0000256" key="7">
    <source>
        <dbReference type="SAM" id="Phobius"/>
    </source>
</evidence>
<dbReference type="GO" id="GO:0006813">
    <property type="term" value="P:potassium ion transport"/>
    <property type="evidence" value="ECO:0007669"/>
    <property type="project" value="InterPro"/>
</dbReference>
<keyword evidence="4" id="KW-0677">Repeat</keyword>